<keyword evidence="2 11" id="KW-0138">CF(0)</keyword>
<dbReference type="HAMAP" id="MF_01398">
    <property type="entry name" value="ATP_synth_b_bprime"/>
    <property type="match status" value="1"/>
</dbReference>
<comment type="subcellular location">
    <subcellularLocation>
        <location evidence="11">Cell membrane</location>
        <topology evidence="11">Single-pass membrane protein</topology>
    </subcellularLocation>
    <subcellularLocation>
        <location evidence="10">Endomembrane system</location>
        <topology evidence="10">Single-pass membrane protein</topology>
    </subcellularLocation>
</comment>
<evidence type="ECO:0000256" key="5">
    <source>
        <dbReference type="ARBA" id="ARBA00022989"/>
    </source>
</evidence>
<comment type="caution">
    <text evidence="15">The sequence shown here is derived from an EMBL/GenBank/DDBJ whole genome shotgun (WGS) entry which is preliminary data.</text>
</comment>
<keyword evidence="14" id="KW-0732">Signal</keyword>
<evidence type="ECO:0000256" key="2">
    <source>
        <dbReference type="ARBA" id="ARBA00022547"/>
    </source>
</evidence>
<organism evidence="15 16">
    <name type="scientific">SAR324 cluster bacterium</name>
    <dbReference type="NCBI Taxonomy" id="2024889"/>
    <lineage>
        <taxon>Bacteria</taxon>
        <taxon>Deltaproteobacteria</taxon>
        <taxon>SAR324 cluster</taxon>
    </lineage>
</organism>
<keyword evidence="11" id="KW-1003">Cell membrane</keyword>
<evidence type="ECO:0000256" key="1">
    <source>
        <dbReference type="ARBA" id="ARBA00022448"/>
    </source>
</evidence>
<evidence type="ECO:0000256" key="6">
    <source>
        <dbReference type="ARBA" id="ARBA00023065"/>
    </source>
</evidence>
<gene>
    <name evidence="11" type="primary">atpF</name>
    <name evidence="15" type="ORF">CMN54_00510</name>
</gene>
<dbReference type="Proteomes" id="UP000226525">
    <property type="component" value="Unassembled WGS sequence"/>
</dbReference>
<feature type="coiled-coil region" evidence="13">
    <location>
        <begin position="58"/>
        <end position="106"/>
    </location>
</feature>
<evidence type="ECO:0000256" key="8">
    <source>
        <dbReference type="ARBA" id="ARBA00023310"/>
    </source>
</evidence>
<keyword evidence="8 11" id="KW-0066">ATP synthesis</keyword>
<dbReference type="GO" id="GO:0046933">
    <property type="term" value="F:proton-transporting ATP synthase activity, rotational mechanism"/>
    <property type="evidence" value="ECO:0007669"/>
    <property type="project" value="UniProtKB-UniRule"/>
</dbReference>
<comment type="similarity">
    <text evidence="11 12">Belongs to the ATPase B chain family.</text>
</comment>
<keyword evidence="4 11" id="KW-0375">Hydrogen ion transport</keyword>
<comment type="subunit">
    <text evidence="11">F-type ATPases have 2 components, F(1) - the catalytic core - and F(0) - the membrane proton channel. F(1) has five subunits: alpha(3), beta(3), gamma(1), delta(1), epsilon(1). F(0) has three main subunits: a(1), b(2) and c(10-14). The alpha and beta chains form an alternating ring which encloses part of the gamma chain. F(1) is attached to F(0) by a central stalk formed by the gamma and epsilon chains, while a peripheral stalk is formed by the delta and b chains.</text>
</comment>
<dbReference type="EMBL" id="NZEX01000005">
    <property type="protein sequence ID" value="MAH61937.1"/>
    <property type="molecule type" value="Genomic_DNA"/>
</dbReference>
<evidence type="ECO:0000313" key="15">
    <source>
        <dbReference type="EMBL" id="MAH61937.1"/>
    </source>
</evidence>
<evidence type="ECO:0000256" key="14">
    <source>
        <dbReference type="SAM" id="SignalP"/>
    </source>
</evidence>
<keyword evidence="6 11" id="KW-0406">Ion transport</keyword>
<evidence type="ECO:0000256" key="13">
    <source>
        <dbReference type="SAM" id="Coils"/>
    </source>
</evidence>
<protein>
    <recommendedName>
        <fullName evidence="11">ATP synthase subunit b</fullName>
    </recommendedName>
    <alternativeName>
        <fullName evidence="11">ATP synthase F(0) sector subunit b</fullName>
    </alternativeName>
    <alternativeName>
        <fullName evidence="11">ATPase subunit I</fullName>
    </alternativeName>
    <alternativeName>
        <fullName evidence="11">F-type ATPase subunit b</fullName>
        <shortName evidence="11">F-ATPase subunit b</shortName>
    </alternativeName>
</protein>
<keyword evidence="13" id="KW-0175">Coiled coil</keyword>
<evidence type="ECO:0000256" key="10">
    <source>
        <dbReference type="ARBA" id="ARBA00037847"/>
    </source>
</evidence>
<accession>A0A2D6YFJ3</accession>
<dbReference type="PANTHER" id="PTHR34264">
    <property type="entry name" value="ATP SYNTHASE SUBUNIT B, CHLOROPLASTIC"/>
    <property type="match status" value="1"/>
</dbReference>
<sequence>MMKRTGMCSVLLIGLLWSAPLWAAGEEGQASMLDFFWKVVNTIILLAILYYFARKPISNALGKSAEEAKATIEEARQAEQRIEEELTKAREKLEKVEHEATEMIAKAKVTAEVERQRILEEGEAEVKRITDYARFTIEQEFKKAEYDLRRWVAGVTIDLAEEKLQQRVNADQQKKLIQDFVDELPSGGSQ</sequence>
<proteinExistence type="inferred from homology"/>
<evidence type="ECO:0000256" key="12">
    <source>
        <dbReference type="RuleBase" id="RU003848"/>
    </source>
</evidence>
<keyword evidence="1 11" id="KW-0813">Transport</keyword>
<feature type="chain" id="PRO_5014990812" description="ATP synthase subunit b" evidence="14">
    <location>
        <begin position="24"/>
        <end position="190"/>
    </location>
</feature>
<evidence type="ECO:0000256" key="11">
    <source>
        <dbReference type="HAMAP-Rule" id="MF_01398"/>
    </source>
</evidence>
<keyword evidence="3 11" id="KW-0812">Transmembrane</keyword>
<feature type="transmembrane region" description="Helical" evidence="11">
    <location>
        <begin position="35"/>
        <end position="53"/>
    </location>
</feature>
<dbReference type="GO" id="GO:0005886">
    <property type="term" value="C:plasma membrane"/>
    <property type="evidence" value="ECO:0007669"/>
    <property type="project" value="UniProtKB-SubCell"/>
</dbReference>
<dbReference type="PANTHER" id="PTHR34264:SF3">
    <property type="entry name" value="ATP SYNTHASE SUBUNIT B, CHLOROPLASTIC"/>
    <property type="match status" value="1"/>
</dbReference>
<dbReference type="InterPro" id="IPR002146">
    <property type="entry name" value="ATP_synth_b/b'su_bac/chlpt"/>
</dbReference>
<dbReference type="CDD" id="cd06503">
    <property type="entry name" value="ATP-synt_Fo_b"/>
    <property type="match status" value="1"/>
</dbReference>
<dbReference type="Pfam" id="PF00430">
    <property type="entry name" value="ATP-synt_B"/>
    <property type="match status" value="1"/>
</dbReference>
<evidence type="ECO:0000313" key="16">
    <source>
        <dbReference type="Proteomes" id="UP000226525"/>
    </source>
</evidence>
<evidence type="ECO:0000256" key="3">
    <source>
        <dbReference type="ARBA" id="ARBA00022692"/>
    </source>
</evidence>
<dbReference type="GO" id="GO:0045259">
    <property type="term" value="C:proton-transporting ATP synthase complex"/>
    <property type="evidence" value="ECO:0007669"/>
    <property type="project" value="UniProtKB-KW"/>
</dbReference>
<keyword evidence="7 11" id="KW-0472">Membrane</keyword>
<evidence type="ECO:0000256" key="7">
    <source>
        <dbReference type="ARBA" id="ARBA00023136"/>
    </source>
</evidence>
<keyword evidence="5 11" id="KW-1133">Transmembrane helix</keyword>
<reference evidence="16" key="1">
    <citation type="submission" date="2017-09" db="EMBL/GenBank/DDBJ databases">
        <title>The Reconstruction of 2,631 Draft Metagenome-Assembled Genomes from the Global Oceans.</title>
        <authorList>
            <person name="Tully B.J."/>
            <person name="Graham E.D."/>
            <person name="Heidelberg J.F."/>
        </authorList>
    </citation>
    <scope>NUCLEOTIDE SEQUENCE [LARGE SCALE GENOMIC DNA]</scope>
</reference>
<evidence type="ECO:0000256" key="9">
    <source>
        <dbReference type="ARBA" id="ARBA00025198"/>
    </source>
</evidence>
<name>A0A2D6YFJ3_9DELT</name>
<feature type="signal peptide" evidence="14">
    <location>
        <begin position="1"/>
        <end position="23"/>
    </location>
</feature>
<dbReference type="GO" id="GO:0012505">
    <property type="term" value="C:endomembrane system"/>
    <property type="evidence" value="ECO:0007669"/>
    <property type="project" value="UniProtKB-SubCell"/>
</dbReference>
<comment type="function">
    <text evidence="11">Component of the F(0) channel, it forms part of the peripheral stalk, linking F(1) to F(0).</text>
</comment>
<evidence type="ECO:0000256" key="4">
    <source>
        <dbReference type="ARBA" id="ARBA00022781"/>
    </source>
</evidence>
<comment type="function">
    <text evidence="9 11">F(1)F(0) ATP synthase produces ATP from ADP in the presence of a proton or sodium gradient. F-type ATPases consist of two structural domains, F(1) containing the extramembraneous catalytic core and F(0) containing the membrane proton channel, linked together by a central stalk and a peripheral stalk. During catalysis, ATP synthesis in the catalytic domain of F(1) is coupled via a rotary mechanism of the central stalk subunits to proton translocation.</text>
</comment>
<dbReference type="AlphaFoldDB" id="A0A2D6YFJ3"/>